<dbReference type="Gene3D" id="3.90.76.10">
    <property type="entry name" value="Dipeptide-binding Protein, Domain 1"/>
    <property type="match status" value="1"/>
</dbReference>
<dbReference type="InterPro" id="IPR000914">
    <property type="entry name" value="SBP_5_dom"/>
</dbReference>
<dbReference type="PIRSF" id="PIRSF002741">
    <property type="entry name" value="MppA"/>
    <property type="match status" value="1"/>
</dbReference>
<dbReference type="InterPro" id="IPR039424">
    <property type="entry name" value="SBP_5"/>
</dbReference>
<dbReference type="RefSeq" id="WP_156205287.1">
    <property type="nucleotide sequence ID" value="NZ_WHPN01000130.1"/>
</dbReference>
<organism evidence="7 8">
    <name type="scientific">Streptomyces lycii</name>
    <dbReference type="NCBI Taxonomy" id="2654337"/>
    <lineage>
        <taxon>Bacteria</taxon>
        <taxon>Bacillati</taxon>
        <taxon>Actinomycetota</taxon>
        <taxon>Actinomycetes</taxon>
        <taxon>Kitasatosporales</taxon>
        <taxon>Streptomycetaceae</taxon>
        <taxon>Streptomyces</taxon>
    </lineage>
</organism>
<feature type="signal peptide" evidence="5">
    <location>
        <begin position="1"/>
        <end position="20"/>
    </location>
</feature>
<evidence type="ECO:0000313" key="8">
    <source>
        <dbReference type="Proteomes" id="UP000621266"/>
    </source>
</evidence>
<proteinExistence type="inferred from homology"/>
<evidence type="ECO:0000259" key="6">
    <source>
        <dbReference type="Pfam" id="PF00496"/>
    </source>
</evidence>
<evidence type="ECO:0000313" key="7">
    <source>
        <dbReference type="EMBL" id="KAF4410102.1"/>
    </source>
</evidence>
<keyword evidence="3" id="KW-0813">Transport</keyword>
<dbReference type="Pfam" id="PF00496">
    <property type="entry name" value="SBP_bac_5"/>
    <property type="match status" value="1"/>
</dbReference>
<evidence type="ECO:0000256" key="4">
    <source>
        <dbReference type="ARBA" id="ARBA00022729"/>
    </source>
</evidence>
<dbReference type="Proteomes" id="UP000621266">
    <property type="component" value="Unassembled WGS sequence"/>
</dbReference>
<comment type="subcellular location">
    <subcellularLocation>
        <location evidence="1">Cell envelope</location>
    </subcellularLocation>
</comment>
<evidence type="ECO:0000256" key="3">
    <source>
        <dbReference type="ARBA" id="ARBA00022448"/>
    </source>
</evidence>
<keyword evidence="4 5" id="KW-0732">Signal</keyword>
<dbReference type="EMBL" id="WHPN01000130">
    <property type="protein sequence ID" value="KAF4410102.1"/>
    <property type="molecule type" value="Genomic_DNA"/>
</dbReference>
<evidence type="ECO:0000256" key="5">
    <source>
        <dbReference type="SAM" id="SignalP"/>
    </source>
</evidence>
<comment type="caution">
    <text evidence="7">The sequence shown here is derived from an EMBL/GenBank/DDBJ whole genome shotgun (WGS) entry which is preliminary data.</text>
</comment>
<gene>
    <name evidence="7" type="ORF">GCU69_05670</name>
</gene>
<feature type="chain" id="PRO_5047244492" evidence="5">
    <location>
        <begin position="21"/>
        <end position="533"/>
    </location>
</feature>
<name>A0ABQ7FN09_9ACTN</name>
<keyword evidence="8" id="KW-1185">Reference proteome</keyword>
<evidence type="ECO:0000256" key="2">
    <source>
        <dbReference type="ARBA" id="ARBA00005695"/>
    </source>
</evidence>
<accession>A0ABQ7FN09</accession>
<dbReference type="Gene3D" id="3.40.190.10">
    <property type="entry name" value="Periplasmic binding protein-like II"/>
    <property type="match status" value="1"/>
</dbReference>
<evidence type="ECO:0000256" key="1">
    <source>
        <dbReference type="ARBA" id="ARBA00004196"/>
    </source>
</evidence>
<dbReference type="PANTHER" id="PTHR30290:SF10">
    <property type="entry name" value="PERIPLASMIC OLIGOPEPTIDE-BINDING PROTEIN-RELATED"/>
    <property type="match status" value="1"/>
</dbReference>
<protein>
    <submittedName>
        <fullName evidence="7">Peptide-binding protein</fullName>
    </submittedName>
</protein>
<sequence>MNRKTLVLPAVAGLLAPLLAACGSSEDAGDGADPIVVGTTDQFVLTEENPAPFDPALAYEAAAWNVLRNTFQTLMALPRSGGEPVPEAASECGFTDRHNEQYRCTLRSGMKFANGHELTAEDVKFSIERTLGLKEPNGPVSLISNIDKVETPAGNEIVFHLKSPDATFPHKLATPAAAIVDSEVYNRGGVRDGFAVDGSGPYTLEVEEKGGAVTSARFVRNPNYKGQLEPQNDEVELRVMPGSDAMEKALRSGDIDVMARSMSPEQIARLERGQDEDIDLVEMPGQEIRYLVFNTEDRVLGKEAVRRAVAQVVDRQELVRDVYERSAEPLYSLVPKSVGSHVNSFFNKYGEPDVGAARETLSRAGVDTPVKFELTYTTDHYGPATAEEFELLRKQLNDTGLFDVTVKGVEWKTFRPAQSKQEYAAFGMGWFPDFPDPDNFTAPFFAKDNFLSSPYRNEEISTQLIPKTRRQTERAGAAKDFERLQNIVADEVPVLPLWQGKQYVAARDGVTGVEWAINSSSVLQLWELGRSAG</sequence>
<comment type="similarity">
    <text evidence="2">Belongs to the bacterial solute-binding protein 5 family.</text>
</comment>
<dbReference type="PANTHER" id="PTHR30290">
    <property type="entry name" value="PERIPLASMIC BINDING COMPONENT OF ABC TRANSPORTER"/>
    <property type="match status" value="1"/>
</dbReference>
<dbReference type="PROSITE" id="PS51257">
    <property type="entry name" value="PROKAR_LIPOPROTEIN"/>
    <property type="match status" value="1"/>
</dbReference>
<dbReference type="SUPFAM" id="SSF53850">
    <property type="entry name" value="Periplasmic binding protein-like II"/>
    <property type="match status" value="1"/>
</dbReference>
<feature type="domain" description="Solute-binding protein family 5" evidence="6">
    <location>
        <begin position="83"/>
        <end position="449"/>
    </location>
</feature>
<dbReference type="Gene3D" id="3.10.105.10">
    <property type="entry name" value="Dipeptide-binding Protein, Domain 3"/>
    <property type="match status" value="1"/>
</dbReference>
<dbReference type="InterPro" id="IPR030678">
    <property type="entry name" value="Peptide/Ni-bd"/>
</dbReference>
<reference evidence="7 8" key="1">
    <citation type="submission" date="2019-10" db="EMBL/GenBank/DDBJ databases">
        <title>Streptomyces tenebrisbrunneis sp.nov., an endogenous actinomycete isolated from of Lycium ruthenicum.</title>
        <authorList>
            <person name="Ma L."/>
        </authorList>
    </citation>
    <scope>NUCLEOTIDE SEQUENCE [LARGE SCALE GENOMIC DNA]</scope>
    <source>
        <strain evidence="7 8">TRM 66187</strain>
    </source>
</reference>